<dbReference type="Proteomes" id="UP000189735">
    <property type="component" value="Unassembled WGS sequence"/>
</dbReference>
<reference evidence="3" key="1">
    <citation type="submission" date="2017-02" db="EMBL/GenBank/DDBJ databases">
        <authorList>
            <person name="Varghese N."/>
            <person name="Submissions S."/>
        </authorList>
    </citation>
    <scope>NUCLEOTIDE SEQUENCE [LARGE SCALE GENOMIC DNA]</scope>
    <source>
        <strain evidence="3">VKM Ac-2052</strain>
    </source>
</reference>
<evidence type="ECO:0000256" key="1">
    <source>
        <dbReference type="SAM" id="Phobius"/>
    </source>
</evidence>
<proteinExistence type="predicted"/>
<protein>
    <submittedName>
        <fullName evidence="2">TIGR02611 family protein</fullName>
    </submittedName>
</protein>
<name>A0A1T4YA93_9MICO</name>
<evidence type="ECO:0000313" key="3">
    <source>
        <dbReference type="Proteomes" id="UP000189735"/>
    </source>
</evidence>
<keyword evidence="1" id="KW-1133">Transmembrane helix</keyword>
<dbReference type="NCBIfam" id="TIGR02611">
    <property type="entry name" value="TIGR02611 family protein"/>
    <property type="match status" value="1"/>
</dbReference>
<dbReference type="InterPro" id="IPR019099">
    <property type="entry name" value="Uncharacterised_PGPGW_TM"/>
</dbReference>
<feature type="transmembrane region" description="Helical" evidence="1">
    <location>
        <begin position="103"/>
        <end position="121"/>
    </location>
</feature>
<accession>A0A1T4YA93</accession>
<feature type="transmembrane region" description="Helical" evidence="1">
    <location>
        <begin position="76"/>
        <end position="97"/>
    </location>
</feature>
<organism evidence="2 3">
    <name type="scientific">Agreia bicolorata</name>
    <dbReference type="NCBI Taxonomy" id="110935"/>
    <lineage>
        <taxon>Bacteria</taxon>
        <taxon>Bacillati</taxon>
        <taxon>Actinomycetota</taxon>
        <taxon>Actinomycetes</taxon>
        <taxon>Micrococcales</taxon>
        <taxon>Microbacteriaceae</taxon>
        <taxon>Agreia</taxon>
    </lineage>
</organism>
<dbReference type="InterPro" id="IPR013434">
    <property type="entry name" value="CHP02611"/>
</dbReference>
<dbReference type="Pfam" id="PF09656">
    <property type="entry name" value="PGPGW"/>
    <property type="match status" value="1"/>
</dbReference>
<dbReference type="EMBL" id="FUYG01000006">
    <property type="protein sequence ID" value="SKA98231.1"/>
    <property type="molecule type" value="Genomic_DNA"/>
</dbReference>
<evidence type="ECO:0000313" key="2">
    <source>
        <dbReference type="EMBL" id="SKA98231.1"/>
    </source>
</evidence>
<keyword evidence="1" id="KW-0472">Membrane</keyword>
<sequence>MSVLLQKQDKHRFRLPFDRLSERHVAQANGRVEAYREAMTDTLAREIEIGESPQHPVRRVLRRARAWVERHPRIRFAYRLAVGVLGAFVAIVGLILVPLPGPGWLIVFLGIAILGTEFPAAHRVGQWLKRVLAKAVSRWKAWRASRPPRA</sequence>
<dbReference type="AlphaFoldDB" id="A0A1T4YA93"/>
<keyword evidence="1" id="KW-0812">Transmembrane</keyword>
<gene>
    <name evidence="2" type="ORF">SAMN06295879_2545</name>
</gene>